<evidence type="ECO:0000259" key="13">
    <source>
        <dbReference type="PROSITE" id="PS50111"/>
    </source>
</evidence>
<evidence type="ECO:0000256" key="6">
    <source>
        <dbReference type="ARBA" id="ARBA00022989"/>
    </source>
</evidence>
<comment type="subcellular location">
    <subcellularLocation>
        <location evidence="1">Cell membrane</location>
        <topology evidence="1">Multi-pass membrane protein</topology>
    </subcellularLocation>
</comment>
<keyword evidence="16" id="KW-1185">Reference proteome</keyword>
<dbReference type="InterPro" id="IPR003660">
    <property type="entry name" value="HAMP_dom"/>
</dbReference>
<keyword evidence="4" id="KW-0145">Chemotaxis</keyword>
<dbReference type="SMART" id="SM00283">
    <property type="entry name" value="MA"/>
    <property type="match status" value="1"/>
</dbReference>
<sequence length="548" mass="60351">MFINTLTLRTKLILSVLLPCLILLLVGILSYLSMSQIGERSERLYLNTATPMRAMAEAASRIPRMRVGIDMMLFQEIEGLKDQKGVLKRVKETREEDIPEMRAAMAQSVAAQVNPELKRAAEALQRNFEQMVQKELNPMLNAFEKGDTSEVYRYYREYAVSYGVMRKQTHEILDTLLAQAQHLNEEAQQSFDDGQRNLILLIVIALTISFIISFVIIQNLRSRVSTLQETIQTAEKNMSLSTRIDLGGNDELTAISDTLNNFFAKIHHSVEEVAQSSRNLATTAQSVATTAQTTQNNCVTQRDRTIQVATAINELGATVNEIANNAAQAAHIAKEATTQAQDGTQVVEHAREKMNELSSDLGDTTGVIEALASQVTDISVILDTIRSISEQTNLLALNAAIEAARAGEQGRGFAVVADEVRNLASRSANSTEEIQDVINRLQSESTRAVEAISQGREQGATVADNANQATESLVQIVSYIDQISSQNIQVATATEEQSSVVQEINRNIEDINHLTAETADIANQLNVSSDQLQDLSDQMAKLVGRFKL</sequence>
<accession>A0A066RWE3</accession>
<evidence type="ECO:0000256" key="8">
    <source>
        <dbReference type="ARBA" id="ARBA00023224"/>
    </source>
</evidence>
<dbReference type="CDD" id="cd11386">
    <property type="entry name" value="MCP_signal"/>
    <property type="match status" value="1"/>
</dbReference>
<dbReference type="PROSITE" id="PS50111">
    <property type="entry name" value="CHEMOTAXIS_TRANSDUC_2"/>
    <property type="match status" value="1"/>
</dbReference>
<dbReference type="InterPro" id="IPR004090">
    <property type="entry name" value="Chemotax_Me-accpt_rcpt"/>
</dbReference>
<dbReference type="GO" id="GO:0005886">
    <property type="term" value="C:plasma membrane"/>
    <property type="evidence" value="ECO:0007669"/>
    <property type="project" value="UniProtKB-SubCell"/>
</dbReference>
<evidence type="ECO:0000256" key="9">
    <source>
        <dbReference type="ARBA" id="ARBA00029447"/>
    </source>
</evidence>
<dbReference type="OrthoDB" id="2489132at2"/>
<dbReference type="PANTHER" id="PTHR32089:SF39">
    <property type="entry name" value="METHYL-ACCEPTING CHEMOTAXIS PROTEIN HLYB"/>
    <property type="match status" value="1"/>
</dbReference>
<dbReference type="EMBL" id="JMIB01000020">
    <property type="protein sequence ID" value="KDM91683.1"/>
    <property type="molecule type" value="Genomic_DNA"/>
</dbReference>
<protein>
    <submittedName>
        <fullName evidence="15">Hemolysin</fullName>
    </submittedName>
</protein>
<dbReference type="GO" id="GO:0006935">
    <property type="term" value="P:chemotaxis"/>
    <property type="evidence" value="ECO:0007669"/>
    <property type="project" value="UniProtKB-KW"/>
</dbReference>
<evidence type="ECO:0000256" key="1">
    <source>
        <dbReference type="ARBA" id="ARBA00004651"/>
    </source>
</evidence>
<proteinExistence type="inferred from homology"/>
<comment type="caution">
    <text evidence="15">The sequence shown here is derived from an EMBL/GenBank/DDBJ whole genome shotgun (WGS) entry which is preliminary data.</text>
</comment>
<evidence type="ECO:0000256" key="7">
    <source>
        <dbReference type="ARBA" id="ARBA00023136"/>
    </source>
</evidence>
<dbReference type="Gene3D" id="1.10.287.950">
    <property type="entry name" value="Methyl-accepting chemotaxis protein"/>
    <property type="match status" value="1"/>
</dbReference>
<keyword evidence="6 12" id="KW-1133">Transmembrane helix</keyword>
<dbReference type="GO" id="GO:0004888">
    <property type="term" value="F:transmembrane signaling receptor activity"/>
    <property type="evidence" value="ECO:0007669"/>
    <property type="project" value="InterPro"/>
</dbReference>
<dbReference type="Proteomes" id="UP000027192">
    <property type="component" value="Unassembled WGS sequence"/>
</dbReference>
<evidence type="ECO:0000256" key="11">
    <source>
        <dbReference type="SAM" id="Coils"/>
    </source>
</evidence>
<evidence type="ECO:0000256" key="3">
    <source>
        <dbReference type="ARBA" id="ARBA00022481"/>
    </source>
</evidence>
<dbReference type="GO" id="GO:0007165">
    <property type="term" value="P:signal transduction"/>
    <property type="evidence" value="ECO:0007669"/>
    <property type="project" value="UniProtKB-KW"/>
</dbReference>
<keyword evidence="3" id="KW-0488">Methylation</keyword>
<keyword evidence="11" id="KW-0175">Coiled coil</keyword>
<dbReference type="PANTHER" id="PTHR32089">
    <property type="entry name" value="METHYL-ACCEPTING CHEMOTAXIS PROTEIN MCPB"/>
    <property type="match status" value="1"/>
</dbReference>
<gene>
    <name evidence="15" type="ORF">EA58_10395</name>
</gene>
<evidence type="ECO:0000313" key="16">
    <source>
        <dbReference type="Proteomes" id="UP000027192"/>
    </source>
</evidence>
<name>A0A066RWE3_9GAMM</name>
<feature type="transmembrane region" description="Helical" evidence="12">
    <location>
        <begin position="198"/>
        <end position="217"/>
    </location>
</feature>
<evidence type="ECO:0000256" key="10">
    <source>
        <dbReference type="PROSITE-ProRule" id="PRU00284"/>
    </source>
</evidence>
<feature type="domain" description="Methyl-accepting transducer" evidence="13">
    <location>
        <begin position="276"/>
        <end position="512"/>
    </location>
</feature>
<dbReference type="Pfam" id="PF00015">
    <property type="entry name" value="MCPsignal"/>
    <property type="match status" value="1"/>
</dbReference>
<reference evidence="15 16" key="1">
    <citation type="submission" date="2014-04" db="EMBL/GenBank/DDBJ databases">
        <title>Draft genome sequence of Photobacterium halotolerans S2753: a solonamide, ngercheumicin and holomycin producer.</title>
        <authorList>
            <person name="Machado H.R."/>
            <person name="Gram L."/>
        </authorList>
    </citation>
    <scope>NUCLEOTIDE SEQUENCE [LARGE SCALE GENOMIC DNA]</scope>
    <source>
        <strain evidence="15 16">S2753</strain>
    </source>
</reference>
<feature type="domain" description="HAMP" evidence="14">
    <location>
        <begin position="218"/>
        <end position="271"/>
    </location>
</feature>
<dbReference type="AlphaFoldDB" id="A0A066RWE3"/>
<dbReference type="InterPro" id="IPR024478">
    <property type="entry name" value="HlyB_4HB_MCP"/>
</dbReference>
<evidence type="ECO:0000256" key="4">
    <source>
        <dbReference type="ARBA" id="ARBA00022500"/>
    </source>
</evidence>
<keyword evidence="5 12" id="KW-0812">Transmembrane</keyword>
<dbReference type="Pfam" id="PF12729">
    <property type="entry name" value="4HB_MCP_1"/>
    <property type="match status" value="1"/>
</dbReference>
<feature type="coiled-coil region" evidence="11">
    <location>
        <begin position="177"/>
        <end position="237"/>
    </location>
</feature>
<dbReference type="FunFam" id="1.10.287.950:FF:000001">
    <property type="entry name" value="Methyl-accepting chemotaxis sensory transducer"/>
    <property type="match status" value="1"/>
</dbReference>
<keyword evidence="8 10" id="KW-0807">Transducer</keyword>
<feature type="transmembrane region" description="Helical" evidence="12">
    <location>
        <begin position="12"/>
        <end position="34"/>
    </location>
</feature>
<evidence type="ECO:0000256" key="12">
    <source>
        <dbReference type="SAM" id="Phobius"/>
    </source>
</evidence>
<dbReference type="PROSITE" id="PS50885">
    <property type="entry name" value="HAMP"/>
    <property type="match status" value="1"/>
</dbReference>
<evidence type="ECO:0000256" key="2">
    <source>
        <dbReference type="ARBA" id="ARBA00022475"/>
    </source>
</evidence>
<evidence type="ECO:0000256" key="5">
    <source>
        <dbReference type="ARBA" id="ARBA00022692"/>
    </source>
</evidence>
<evidence type="ECO:0000259" key="14">
    <source>
        <dbReference type="PROSITE" id="PS50885"/>
    </source>
</evidence>
<organism evidence="15 16">
    <name type="scientific">Photobacterium galatheae</name>
    <dbReference type="NCBI Taxonomy" id="1654360"/>
    <lineage>
        <taxon>Bacteria</taxon>
        <taxon>Pseudomonadati</taxon>
        <taxon>Pseudomonadota</taxon>
        <taxon>Gammaproteobacteria</taxon>
        <taxon>Vibrionales</taxon>
        <taxon>Vibrionaceae</taxon>
        <taxon>Photobacterium</taxon>
    </lineage>
</organism>
<evidence type="ECO:0000313" key="15">
    <source>
        <dbReference type="EMBL" id="KDM91683.1"/>
    </source>
</evidence>
<keyword evidence="2" id="KW-1003">Cell membrane</keyword>
<dbReference type="PRINTS" id="PR00260">
    <property type="entry name" value="CHEMTRNSDUCR"/>
</dbReference>
<dbReference type="STRING" id="1654360.EA58_10395"/>
<keyword evidence="7 12" id="KW-0472">Membrane</keyword>
<dbReference type="RefSeq" id="WP_036751958.1">
    <property type="nucleotide sequence ID" value="NZ_JAGSGC010000025.1"/>
</dbReference>
<dbReference type="InterPro" id="IPR004089">
    <property type="entry name" value="MCPsignal_dom"/>
</dbReference>
<comment type="similarity">
    <text evidence="9">Belongs to the methyl-accepting chemotaxis (MCP) protein family.</text>
</comment>
<dbReference type="SUPFAM" id="SSF58104">
    <property type="entry name" value="Methyl-accepting chemotaxis protein (MCP) signaling domain"/>
    <property type="match status" value="1"/>
</dbReference>